<dbReference type="SUPFAM" id="SSF47384">
    <property type="entry name" value="Homodimeric domain of signal transducing histidine kinase"/>
    <property type="match status" value="1"/>
</dbReference>
<dbReference type="InterPro" id="IPR011006">
    <property type="entry name" value="CheY-like_superfamily"/>
</dbReference>
<dbReference type="InterPro" id="IPR001789">
    <property type="entry name" value="Sig_transdc_resp-reg_receiver"/>
</dbReference>
<dbReference type="AlphaFoldDB" id="A0A286GQP3"/>
<dbReference type="InterPro" id="IPR005467">
    <property type="entry name" value="His_kinase_dom"/>
</dbReference>
<evidence type="ECO:0000256" key="2">
    <source>
        <dbReference type="ARBA" id="ARBA00012438"/>
    </source>
</evidence>
<reference evidence="9" key="1">
    <citation type="submission" date="2017-09" db="EMBL/GenBank/DDBJ databases">
        <authorList>
            <person name="Varghese N."/>
            <person name="Submissions S."/>
        </authorList>
    </citation>
    <scope>NUCLEOTIDE SEQUENCE [LARGE SCALE GENOMIC DNA]</scope>
    <source>
        <strain evidence="9">DSM 29961</strain>
    </source>
</reference>
<dbReference type="GO" id="GO:0000155">
    <property type="term" value="F:phosphorelay sensor kinase activity"/>
    <property type="evidence" value="ECO:0007669"/>
    <property type="project" value="InterPro"/>
</dbReference>
<protein>
    <recommendedName>
        <fullName evidence="2">histidine kinase</fullName>
        <ecNumber evidence="2">2.7.13.3</ecNumber>
    </recommendedName>
</protein>
<evidence type="ECO:0000259" key="7">
    <source>
        <dbReference type="PROSITE" id="PS50110"/>
    </source>
</evidence>
<keyword evidence="8" id="KW-0418">Kinase</keyword>
<dbReference type="CDD" id="cd17574">
    <property type="entry name" value="REC_OmpR"/>
    <property type="match status" value="1"/>
</dbReference>
<dbReference type="Proteomes" id="UP000219452">
    <property type="component" value="Unassembled WGS sequence"/>
</dbReference>
<organism evidence="8 9">
    <name type="scientific">Spirosoma fluviale</name>
    <dbReference type="NCBI Taxonomy" id="1597977"/>
    <lineage>
        <taxon>Bacteria</taxon>
        <taxon>Pseudomonadati</taxon>
        <taxon>Bacteroidota</taxon>
        <taxon>Cytophagia</taxon>
        <taxon>Cytophagales</taxon>
        <taxon>Cytophagaceae</taxon>
        <taxon>Spirosoma</taxon>
    </lineage>
</organism>
<feature type="coiled-coil region" evidence="5">
    <location>
        <begin position="113"/>
        <end position="140"/>
    </location>
</feature>
<feature type="modified residue" description="4-aspartylphosphate" evidence="4">
    <location>
        <position position="53"/>
    </location>
</feature>
<sequence>MTTQILLVEDETQIRENVAELLTLHGFQVETAVNGREGISQALLQQPDLILCDIMMPEVDGYQVLDVVRNNRTTANIPFIFLTAKTEPADLRRGMVMGADDYLTKPFTFQSLLSAIESRLQRETTRKADLKAQMENFRHSLASVSVHEYNTCLTGIIGFASMLTDRSQSFNGEDTQMMLNMIKVSGLRLKRSLDNIQLMDLLQKLEPSHPEYVYYTSGSSPISAELVTACVESIELRLDRKVDWWQEIASAQLQLSAINLKKCLEELIDNAFKFSYPGQTVHITGEQDEAGYSLTITNTGQPFTPENDTSIGPYVQFDRKKYEQQGFGVGLAIVRVILGLNKGRLTIESPSPGLTKAVIWLPRGD</sequence>
<keyword evidence="9" id="KW-1185">Reference proteome</keyword>
<name>A0A286GQP3_9BACT</name>
<dbReference type="PROSITE" id="PS50110">
    <property type="entry name" value="RESPONSE_REGULATORY"/>
    <property type="match status" value="1"/>
</dbReference>
<dbReference type="InterPro" id="IPR036890">
    <property type="entry name" value="HATPase_C_sf"/>
</dbReference>
<dbReference type="RefSeq" id="WP_097130695.1">
    <property type="nucleotide sequence ID" value="NZ_OCNH01000007.1"/>
</dbReference>
<dbReference type="SUPFAM" id="SSF52172">
    <property type="entry name" value="CheY-like"/>
    <property type="match status" value="1"/>
</dbReference>
<evidence type="ECO:0000313" key="9">
    <source>
        <dbReference type="Proteomes" id="UP000219452"/>
    </source>
</evidence>
<dbReference type="PANTHER" id="PTHR43547">
    <property type="entry name" value="TWO-COMPONENT HISTIDINE KINASE"/>
    <property type="match status" value="1"/>
</dbReference>
<keyword evidence="3 4" id="KW-0597">Phosphoprotein</keyword>
<dbReference type="EMBL" id="OCNH01000007">
    <property type="protein sequence ID" value="SOD97399.1"/>
    <property type="molecule type" value="Genomic_DNA"/>
</dbReference>
<evidence type="ECO:0000256" key="5">
    <source>
        <dbReference type="SAM" id="Coils"/>
    </source>
</evidence>
<dbReference type="Pfam" id="PF02518">
    <property type="entry name" value="HATPase_c"/>
    <property type="match status" value="1"/>
</dbReference>
<dbReference type="CDD" id="cd00082">
    <property type="entry name" value="HisKA"/>
    <property type="match status" value="1"/>
</dbReference>
<dbReference type="Gene3D" id="3.30.565.10">
    <property type="entry name" value="Histidine kinase-like ATPase, C-terminal domain"/>
    <property type="match status" value="1"/>
</dbReference>
<evidence type="ECO:0000256" key="4">
    <source>
        <dbReference type="PROSITE-ProRule" id="PRU00169"/>
    </source>
</evidence>
<keyword evidence="5" id="KW-0175">Coiled coil</keyword>
<keyword evidence="8" id="KW-0808">Transferase</keyword>
<comment type="catalytic activity">
    <reaction evidence="1">
        <text>ATP + protein L-histidine = ADP + protein N-phospho-L-histidine.</text>
        <dbReference type="EC" id="2.7.13.3"/>
    </reaction>
</comment>
<dbReference type="Gene3D" id="3.40.50.2300">
    <property type="match status" value="1"/>
</dbReference>
<feature type="domain" description="Histidine kinase" evidence="6">
    <location>
        <begin position="144"/>
        <end position="365"/>
    </location>
</feature>
<proteinExistence type="predicted"/>
<dbReference type="PROSITE" id="PS50109">
    <property type="entry name" value="HIS_KIN"/>
    <property type="match status" value="1"/>
</dbReference>
<gene>
    <name evidence="8" type="ORF">SAMN06269250_5759</name>
</gene>
<dbReference type="EC" id="2.7.13.3" evidence="2"/>
<evidence type="ECO:0000256" key="1">
    <source>
        <dbReference type="ARBA" id="ARBA00000085"/>
    </source>
</evidence>
<dbReference type="OrthoDB" id="9781208at2"/>
<dbReference type="InterPro" id="IPR003661">
    <property type="entry name" value="HisK_dim/P_dom"/>
</dbReference>
<dbReference type="SUPFAM" id="SSF55874">
    <property type="entry name" value="ATPase domain of HSP90 chaperone/DNA topoisomerase II/histidine kinase"/>
    <property type="match status" value="1"/>
</dbReference>
<dbReference type="Gene3D" id="1.10.287.130">
    <property type="match status" value="1"/>
</dbReference>
<evidence type="ECO:0000313" key="8">
    <source>
        <dbReference type="EMBL" id="SOD97399.1"/>
    </source>
</evidence>
<dbReference type="Pfam" id="PF00072">
    <property type="entry name" value="Response_reg"/>
    <property type="match status" value="1"/>
</dbReference>
<dbReference type="PANTHER" id="PTHR43547:SF2">
    <property type="entry name" value="HYBRID SIGNAL TRANSDUCTION HISTIDINE KINASE C"/>
    <property type="match status" value="1"/>
</dbReference>
<evidence type="ECO:0000256" key="3">
    <source>
        <dbReference type="ARBA" id="ARBA00022553"/>
    </source>
</evidence>
<feature type="domain" description="Response regulatory" evidence="7">
    <location>
        <begin position="4"/>
        <end position="120"/>
    </location>
</feature>
<evidence type="ECO:0000259" key="6">
    <source>
        <dbReference type="PROSITE" id="PS50109"/>
    </source>
</evidence>
<dbReference type="InterPro" id="IPR036097">
    <property type="entry name" value="HisK_dim/P_sf"/>
</dbReference>
<dbReference type="InterPro" id="IPR003594">
    <property type="entry name" value="HATPase_dom"/>
</dbReference>
<dbReference type="SMART" id="SM00448">
    <property type="entry name" value="REC"/>
    <property type="match status" value="1"/>
</dbReference>
<dbReference type="SMART" id="SM00387">
    <property type="entry name" value="HATPase_c"/>
    <property type="match status" value="1"/>
</dbReference>
<accession>A0A286GQP3</accession>